<feature type="transmembrane region" description="Helical" evidence="1">
    <location>
        <begin position="32"/>
        <end position="53"/>
    </location>
</feature>
<dbReference type="AlphaFoldDB" id="A0A7J7KED1"/>
<dbReference type="EMBL" id="VXIV02000639">
    <property type="protein sequence ID" value="KAF6037000.1"/>
    <property type="molecule type" value="Genomic_DNA"/>
</dbReference>
<evidence type="ECO:0000313" key="2">
    <source>
        <dbReference type="EMBL" id="KAF6037000.1"/>
    </source>
</evidence>
<accession>A0A7J7KED1</accession>
<evidence type="ECO:0000313" key="3">
    <source>
        <dbReference type="Proteomes" id="UP000593567"/>
    </source>
</evidence>
<sequence>MAGALKSKAFDRKLTCTLSESSPGPAEIKMKFLYFCWLVVFIVVCLNLAGTSYGHLNLGFYSGLVEKRSVDELEADFSQANAVLK</sequence>
<name>A0A7J7KED1_BUGNE</name>
<reference evidence="2" key="1">
    <citation type="submission" date="2020-06" db="EMBL/GenBank/DDBJ databases">
        <title>Draft genome of Bugula neritina, a colonial animal packing powerful symbionts and potential medicines.</title>
        <authorList>
            <person name="Rayko M."/>
        </authorList>
    </citation>
    <scope>NUCLEOTIDE SEQUENCE [LARGE SCALE GENOMIC DNA]</scope>
    <source>
        <strain evidence="2">Kwan_BN1</strain>
    </source>
</reference>
<evidence type="ECO:0000256" key="1">
    <source>
        <dbReference type="SAM" id="Phobius"/>
    </source>
</evidence>
<protein>
    <submittedName>
        <fullName evidence="2">Uncharacterized protein</fullName>
    </submittedName>
</protein>
<proteinExistence type="predicted"/>
<keyword evidence="1" id="KW-0812">Transmembrane</keyword>
<organism evidence="2 3">
    <name type="scientific">Bugula neritina</name>
    <name type="common">Brown bryozoan</name>
    <name type="synonym">Sertularia neritina</name>
    <dbReference type="NCBI Taxonomy" id="10212"/>
    <lineage>
        <taxon>Eukaryota</taxon>
        <taxon>Metazoa</taxon>
        <taxon>Spiralia</taxon>
        <taxon>Lophotrochozoa</taxon>
        <taxon>Bryozoa</taxon>
        <taxon>Gymnolaemata</taxon>
        <taxon>Cheilostomatida</taxon>
        <taxon>Flustrina</taxon>
        <taxon>Buguloidea</taxon>
        <taxon>Bugulidae</taxon>
        <taxon>Bugula</taxon>
    </lineage>
</organism>
<keyword evidence="3" id="KW-1185">Reference proteome</keyword>
<keyword evidence="1" id="KW-0472">Membrane</keyword>
<comment type="caution">
    <text evidence="2">The sequence shown here is derived from an EMBL/GenBank/DDBJ whole genome shotgun (WGS) entry which is preliminary data.</text>
</comment>
<dbReference type="Proteomes" id="UP000593567">
    <property type="component" value="Unassembled WGS sequence"/>
</dbReference>
<gene>
    <name evidence="2" type="ORF">EB796_004699</name>
</gene>
<keyword evidence="1" id="KW-1133">Transmembrane helix</keyword>